<protein>
    <submittedName>
        <fullName evidence="1">Uncharacterized protein</fullName>
    </submittedName>
</protein>
<keyword evidence="2" id="KW-1185">Reference proteome</keyword>
<evidence type="ECO:0000313" key="2">
    <source>
        <dbReference type="Proteomes" id="UP000006729"/>
    </source>
</evidence>
<evidence type="ECO:0000313" key="1">
    <source>
        <dbReference type="EMBL" id="RQP02537.1"/>
    </source>
</evidence>
<dbReference type="AlphaFoldDB" id="A0A3N7G5R4"/>
<organism evidence="1 2">
    <name type="scientific">Populus trichocarpa</name>
    <name type="common">Western balsam poplar</name>
    <name type="synonym">Populus balsamifera subsp. trichocarpa</name>
    <dbReference type="NCBI Taxonomy" id="3694"/>
    <lineage>
        <taxon>Eukaryota</taxon>
        <taxon>Viridiplantae</taxon>
        <taxon>Streptophyta</taxon>
        <taxon>Embryophyta</taxon>
        <taxon>Tracheophyta</taxon>
        <taxon>Spermatophyta</taxon>
        <taxon>Magnoliopsida</taxon>
        <taxon>eudicotyledons</taxon>
        <taxon>Gunneridae</taxon>
        <taxon>Pentapetalae</taxon>
        <taxon>rosids</taxon>
        <taxon>fabids</taxon>
        <taxon>Malpighiales</taxon>
        <taxon>Salicaceae</taxon>
        <taxon>Saliceae</taxon>
        <taxon>Populus</taxon>
    </lineage>
</organism>
<reference evidence="1 2" key="1">
    <citation type="journal article" date="2006" name="Science">
        <title>The genome of black cottonwood, Populus trichocarpa (Torr. &amp; Gray).</title>
        <authorList>
            <person name="Tuskan G.A."/>
            <person name="Difazio S."/>
            <person name="Jansson S."/>
            <person name="Bohlmann J."/>
            <person name="Grigoriev I."/>
            <person name="Hellsten U."/>
            <person name="Putnam N."/>
            <person name="Ralph S."/>
            <person name="Rombauts S."/>
            <person name="Salamov A."/>
            <person name="Schein J."/>
            <person name="Sterck L."/>
            <person name="Aerts A."/>
            <person name="Bhalerao R.R."/>
            <person name="Bhalerao R.P."/>
            <person name="Blaudez D."/>
            <person name="Boerjan W."/>
            <person name="Brun A."/>
            <person name="Brunner A."/>
            <person name="Busov V."/>
            <person name="Campbell M."/>
            <person name="Carlson J."/>
            <person name="Chalot M."/>
            <person name="Chapman J."/>
            <person name="Chen G.L."/>
            <person name="Cooper D."/>
            <person name="Coutinho P.M."/>
            <person name="Couturier J."/>
            <person name="Covert S."/>
            <person name="Cronk Q."/>
            <person name="Cunningham R."/>
            <person name="Davis J."/>
            <person name="Degroeve S."/>
            <person name="Dejardin A."/>
            <person name="Depamphilis C."/>
            <person name="Detter J."/>
            <person name="Dirks B."/>
            <person name="Dubchak I."/>
            <person name="Duplessis S."/>
            <person name="Ehlting J."/>
            <person name="Ellis B."/>
            <person name="Gendler K."/>
            <person name="Goodstein D."/>
            <person name="Gribskov M."/>
            <person name="Grimwood J."/>
            <person name="Groover A."/>
            <person name="Gunter L."/>
            <person name="Hamberger B."/>
            <person name="Heinze B."/>
            <person name="Helariutta Y."/>
            <person name="Henrissat B."/>
            <person name="Holligan D."/>
            <person name="Holt R."/>
            <person name="Huang W."/>
            <person name="Islam-Faridi N."/>
            <person name="Jones S."/>
            <person name="Jones-Rhoades M."/>
            <person name="Jorgensen R."/>
            <person name="Joshi C."/>
            <person name="Kangasjarvi J."/>
            <person name="Karlsson J."/>
            <person name="Kelleher C."/>
            <person name="Kirkpatrick R."/>
            <person name="Kirst M."/>
            <person name="Kohler A."/>
            <person name="Kalluri U."/>
            <person name="Larimer F."/>
            <person name="Leebens-Mack J."/>
            <person name="Leple J.C."/>
            <person name="Locascio P."/>
            <person name="Lou Y."/>
            <person name="Lucas S."/>
            <person name="Martin F."/>
            <person name="Montanini B."/>
            <person name="Napoli C."/>
            <person name="Nelson D.R."/>
            <person name="Nelson C."/>
            <person name="Nieminen K."/>
            <person name="Nilsson O."/>
            <person name="Pereda V."/>
            <person name="Peter G."/>
            <person name="Philippe R."/>
            <person name="Pilate G."/>
            <person name="Poliakov A."/>
            <person name="Razumovskaya J."/>
            <person name="Richardson P."/>
            <person name="Rinaldi C."/>
            <person name="Ritland K."/>
            <person name="Rouze P."/>
            <person name="Ryaboy D."/>
            <person name="Schmutz J."/>
            <person name="Schrader J."/>
            <person name="Segerman B."/>
            <person name="Shin H."/>
            <person name="Siddiqui A."/>
            <person name="Sterky F."/>
            <person name="Terry A."/>
            <person name="Tsai C.J."/>
            <person name="Uberbacher E."/>
            <person name="Unneberg P."/>
            <person name="Vahala J."/>
            <person name="Wall K."/>
            <person name="Wessler S."/>
            <person name="Yang G."/>
            <person name="Yin T."/>
            <person name="Douglas C."/>
            <person name="Marra M."/>
            <person name="Sandberg G."/>
            <person name="Van de Peer Y."/>
            <person name="Rokhsar D."/>
        </authorList>
    </citation>
    <scope>NUCLEOTIDE SEQUENCE [LARGE SCALE GENOMIC DNA]</scope>
    <source>
        <strain evidence="2">cv. Nisqually</strain>
    </source>
</reference>
<sequence length="45" mass="5208">MLIRIQEECSASIVRKLSVEVFTVSSIIWLALERMLSHASKYQKI</sequence>
<dbReference type="InParanoid" id="A0A3N7G5R4"/>
<accession>A0A3N7G5R4</accession>
<dbReference type="EMBL" id="CM009307">
    <property type="protein sequence ID" value="RQP02537.1"/>
    <property type="molecule type" value="Genomic_DNA"/>
</dbReference>
<dbReference type="Proteomes" id="UP000006729">
    <property type="component" value="Chromosome 18"/>
</dbReference>
<gene>
    <name evidence="1" type="ORF">POPTR_018G020501</name>
</gene>
<name>A0A3N7G5R4_POPTR</name>
<proteinExistence type="predicted"/>